<sequence>MTTGHPGDAGAALTRTRELLRPGGTSVVVGLARDASATERAVGIGAAPVVRITEPLREGTPVTEPEMNYGQVRAEARRLLPGVRHRRHLLRRYSLIWERTLTRA</sequence>
<keyword evidence="2" id="KW-1185">Reference proteome</keyword>
<name>A0ABW7U1Z6_9ACTN</name>
<evidence type="ECO:0000313" key="1">
    <source>
        <dbReference type="EMBL" id="MFI1712365.1"/>
    </source>
</evidence>
<dbReference type="EMBL" id="JBIRUI010000001">
    <property type="protein sequence ID" value="MFI1712365.1"/>
    <property type="molecule type" value="Genomic_DNA"/>
</dbReference>
<evidence type="ECO:0000313" key="2">
    <source>
        <dbReference type="Proteomes" id="UP001611339"/>
    </source>
</evidence>
<evidence type="ECO:0008006" key="3">
    <source>
        <dbReference type="Google" id="ProtNLM"/>
    </source>
</evidence>
<comment type="caution">
    <text evidence="1">The sequence shown here is derived from an EMBL/GenBank/DDBJ whole genome shotgun (WGS) entry which is preliminary data.</text>
</comment>
<dbReference type="Proteomes" id="UP001611339">
    <property type="component" value="Unassembled WGS sequence"/>
</dbReference>
<dbReference type="RefSeq" id="WP_398706679.1">
    <property type="nucleotide sequence ID" value="NZ_JBIRUI010000001.1"/>
</dbReference>
<organism evidence="1 2">
    <name type="scientific">Streptomyces litmocidini</name>
    <dbReference type="NCBI Taxonomy" id="67318"/>
    <lineage>
        <taxon>Bacteria</taxon>
        <taxon>Bacillati</taxon>
        <taxon>Actinomycetota</taxon>
        <taxon>Actinomycetes</taxon>
        <taxon>Kitasatosporales</taxon>
        <taxon>Streptomycetaceae</taxon>
        <taxon>Streptomyces</taxon>
    </lineage>
</organism>
<gene>
    <name evidence="1" type="ORF">ACH407_02105</name>
</gene>
<proteinExistence type="predicted"/>
<reference evidence="1 2" key="1">
    <citation type="submission" date="2024-10" db="EMBL/GenBank/DDBJ databases">
        <title>The Natural Products Discovery Center: Release of the First 8490 Sequenced Strains for Exploring Actinobacteria Biosynthetic Diversity.</title>
        <authorList>
            <person name="Kalkreuter E."/>
            <person name="Kautsar S.A."/>
            <person name="Yang D."/>
            <person name="Bader C.D."/>
            <person name="Teijaro C.N."/>
            <person name="Fluegel L."/>
            <person name="Davis C.M."/>
            <person name="Simpson J.R."/>
            <person name="Lauterbach L."/>
            <person name="Steele A.D."/>
            <person name="Gui C."/>
            <person name="Meng S."/>
            <person name="Li G."/>
            <person name="Viehrig K."/>
            <person name="Ye F."/>
            <person name="Su P."/>
            <person name="Kiefer A.F."/>
            <person name="Nichols A."/>
            <person name="Cepeda A.J."/>
            <person name="Yan W."/>
            <person name="Fan B."/>
            <person name="Jiang Y."/>
            <person name="Adhikari A."/>
            <person name="Zheng C.-J."/>
            <person name="Schuster L."/>
            <person name="Cowan T.M."/>
            <person name="Smanski M.J."/>
            <person name="Chevrette M.G."/>
            <person name="De Carvalho L.P.S."/>
            <person name="Shen B."/>
        </authorList>
    </citation>
    <scope>NUCLEOTIDE SEQUENCE [LARGE SCALE GENOMIC DNA]</scope>
    <source>
        <strain evidence="1 2">NPDC020602</strain>
    </source>
</reference>
<protein>
    <recommendedName>
        <fullName evidence="3">Alcohol dehydrogenase-like C-terminal domain-containing protein</fullName>
    </recommendedName>
</protein>
<accession>A0ABW7U1Z6</accession>